<dbReference type="InterPro" id="IPR004358">
    <property type="entry name" value="Sig_transdc_His_kin-like_C"/>
</dbReference>
<comment type="catalytic activity">
    <reaction evidence="1">
        <text>ATP + protein L-histidine = ADP + protein N-phospho-L-histidine.</text>
        <dbReference type="EC" id="2.7.13.3"/>
    </reaction>
</comment>
<evidence type="ECO:0000259" key="5">
    <source>
        <dbReference type="PROSITE" id="PS50109"/>
    </source>
</evidence>
<evidence type="ECO:0000313" key="6">
    <source>
        <dbReference type="EMBL" id="SHE68029.1"/>
    </source>
</evidence>
<protein>
    <recommendedName>
        <fullName evidence="2">histidine kinase</fullName>
        <ecNumber evidence="2">2.7.13.3</ecNumber>
    </recommendedName>
</protein>
<dbReference type="PROSITE" id="PS50109">
    <property type="entry name" value="HIS_KIN"/>
    <property type="match status" value="1"/>
</dbReference>
<accession>A0A1M4VGB7</accession>
<dbReference type="GO" id="GO:0004673">
    <property type="term" value="F:protein histidine kinase activity"/>
    <property type="evidence" value="ECO:0007669"/>
    <property type="project" value="UniProtKB-EC"/>
</dbReference>
<name>A0A1M4VGB7_9FIRM</name>
<dbReference type="InterPro" id="IPR005467">
    <property type="entry name" value="His_kinase_dom"/>
</dbReference>
<evidence type="ECO:0000256" key="3">
    <source>
        <dbReference type="ARBA" id="ARBA00022777"/>
    </source>
</evidence>
<proteinExistence type="predicted"/>
<organism evidence="6 7">
    <name type="scientific">Alkalibacter saccharofermentans DSM 14828</name>
    <dbReference type="NCBI Taxonomy" id="1120975"/>
    <lineage>
        <taxon>Bacteria</taxon>
        <taxon>Bacillati</taxon>
        <taxon>Bacillota</taxon>
        <taxon>Clostridia</taxon>
        <taxon>Eubacteriales</taxon>
        <taxon>Eubacteriaceae</taxon>
        <taxon>Alkalibacter</taxon>
    </lineage>
</organism>
<dbReference type="Pfam" id="PF02518">
    <property type="entry name" value="HATPase_c"/>
    <property type="match status" value="1"/>
</dbReference>
<evidence type="ECO:0000256" key="1">
    <source>
        <dbReference type="ARBA" id="ARBA00000085"/>
    </source>
</evidence>
<dbReference type="Gene3D" id="3.30.565.10">
    <property type="entry name" value="Histidine kinase-like ATPase, C-terminal domain"/>
    <property type="match status" value="1"/>
</dbReference>
<dbReference type="GO" id="GO:0000160">
    <property type="term" value="P:phosphorelay signal transduction system"/>
    <property type="evidence" value="ECO:0007669"/>
    <property type="project" value="UniProtKB-KW"/>
</dbReference>
<dbReference type="Proteomes" id="UP000184251">
    <property type="component" value="Unassembled WGS sequence"/>
</dbReference>
<dbReference type="AlphaFoldDB" id="A0A1M4VGB7"/>
<evidence type="ECO:0000256" key="2">
    <source>
        <dbReference type="ARBA" id="ARBA00012438"/>
    </source>
</evidence>
<evidence type="ECO:0000313" key="7">
    <source>
        <dbReference type="Proteomes" id="UP000184251"/>
    </source>
</evidence>
<dbReference type="EC" id="2.7.13.3" evidence="2"/>
<evidence type="ECO:0000256" key="4">
    <source>
        <dbReference type="ARBA" id="ARBA00023012"/>
    </source>
</evidence>
<keyword evidence="4" id="KW-0902">Two-component regulatory system</keyword>
<gene>
    <name evidence="6" type="ORF">SAMN02746064_00985</name>
</gene>
<sequence length="181" mass="20207">MKELSLHIMDIVENSIRGEASLIKLSINEDIDKNLLRIRIVDNGKGIPKDVLENVKNPFVTSRTTRPVGLGISLFEAAAKQCEGSLDILSKVGIGTAVKVKFKYDHIDRAPLGDMPKTITSVVLGLNDANLIYEHTFGDKKFILDTREIRNMIGEKVPLDNIQVVSWIKNHVEEELNELCS</sequence>
<dbReference type="STRING" id="1120975.SAMN02746064_00985"/>
<dbReference type="EMBL" id="FQTU01000005">
    <property type="protein sequence ID" value="SHE68029.1"/>
    <property type="molecule type" value="Genomic_DNA"/>
</dbReference>
<keyword evidence="7" id="KW-1185">Reference proteome</keyword>
<dbReference type="PANTHER" id="PTHR43065">
    <property type="entry name" value="SENSOR HISTIDINE KINASE"/>
    <property type="match status" value="1"/>
</dbReference>
<keyword evidence="3 6" id="KW-0808">Transferase</keyword>
<dbReference type="RefSeq" id="WP_073269973.1">
    <property type="nucleotide sequence ID" value="NZ_FQTU01000005.1"/>
</dbReference>
<keyword evidence="3 6" id="KW-0418">Kinase</keyword>
<dbReference type="InterPro" id="IPR036890">
    <property type="entry name" value="HATPase_C_sf"/>
</dbReference>
<feature type="domain" description="Histidine kinase" evidence="5">
    <location>
        <begin position="1"/>
        <end position="106"/>
    </location>
</feature>
<dbReference type="SUPFAM" id="SSF55874">
    <property type="entry name" value="ATPase domain of HSP90 chaperone/DNA topoisomerase II/histidine kinase"/>
    <property type="match status" value="1"/>
</dbReference>
<dbReference type="PRINTS" id="PR00344">
    <property type="entry name" value="BCTRLSENSOR"/>
</dbReference>
<dbReference type="CDD" id="cd00075">
    <property type="entry name" value="HATPase"/>
    <property type="match status" value="1"/>
</dbReference>
<dbReference type="OrthoDB" id="9797586at2"/>
<reference evidence="6 7" key="1">
    <citation type="submission" date="2016-11" db="EMBL/GenBank/DDBJ databases">
        <authorList>
            <person name="Jaros S."/>
            <person name="Januszkiewicz K."/>
            <person name="Wedrychowicz H."/>
        </authorList>
    </citation>
    <scope>NUCLEOTIDE SEQUENCE [LARGE SCALE GENOMIC DNA]</scope>
    <source>
        <strain evidence="6 7">DSM 14828</strain>
    </source>
</reference>
<dbReference type="InterPro" id="IPR003594">
    <property type="entry name" value="HATPase_dom"/>
</dbReference>